<dbReference type="Pfam" id="PF00496">
    <property type="entry name" value="SBP_bac_5"/>
    <property type="match status" value="1"/>
</dbReference>
<gene>
    <name evidence="3" type="primary">gsiB_3</name>
    <name evidence="3" type="ORF">NCTC10821_05769</name>
</gene>
<sequence length="543" mass="58065">MSEARHNRQRRLAAITFTALLTSAVVACGSGGSAGGGDTGAADGPPQAGGSLRIGISSDAACLDPHQTGNHNVISMNRQVVDSLTDQDAETLELAPWLAESWEVNPTNTEFTFTLRDGVTFSDGTAFDSSVVKANLESIAELGALSALGAAMVAGIQSIDTPDPRTVVVRFSEPNAQFLTATSTTTLGMLAPASLEAAPEALCNGDGLIGTGPFTVESRTPDSATVLAKREGYNWSSEFAEHTGDAYLDRIEFRIVPESSVRVGSLQSGELEIIDGTAPQDIPVLESSGFALEARANPGIPMVLFLNREKPVWQDPAVRKAVQIGINRQQLMDTLFTDLTPASKGALAATTNGFVDQSEQLAYNPDEARALLEEAGYTRNGSGLYEKNGQAVTFDVIQFYANETPTIELMQQQLAEIGIGVEIRAMSSSESDAVEAAGDWDTIYAHWTRPDPDILRVILDSTGENPYRNAPSELDALLQAQAVAPSQEERTQILGQALDFIVDDAVLIPIHDFVNVWAMTESVQGFTFDSGSRLKLYDTWLSS</sequence>
<feature type="signal peptide" evidence="1">
    <location>
        <begin position="1"/>
        <end position="27"/>
    </location>
</feature>
<keyword evidence="1" id="KW-0732">Signal</keyword>
<dbReference type="GO" id="GO:0043190">
    <property type="term" value="C:ATP-binding cassette (ABC) transporter complex"/>
    <property type="evidence" value="ECO:0007669"/>
    <property type="project" value="InterPro"/>
</dbReference>
<dbReference type="Gene3D" id="3.10.105.10">
    <property type="entry name" value="Dipeptide-binding Protein, Domain 3"/>
    <property type="match status" value="1"/>
</dbReference>
<dbReference type="GO" id="GO:0015833">
    <property type="term" value="P:peptide transport"/>
    <property type="evidence" value="ECO:0007669"/>
    <property type="project" value="TreeGrafter"/>
</dbReference>
<evidence type="ECO:0000259" key="2">
    <source>
        <dbReference type="Pfam" id="PF00496"/>
    </source>
</evidence>
<evidence type="ECO:0000313" key="3">
    <source>
        <dbReference type="EMBL" id="STZ62204.1"/>
    </source>
</evidence>
<reference evidence="3 4" key="1">
    <citation type="submission" date="2018-06" db="EMBL/GenBank/DDBJ databases">
        <authorList>
            <consortium name="Pathogen Informatics"/>
            <person name="Doyle S."/>
        </authorList>
    </citation>
    <scope>NUCLEOTIDE SEQUENCE [LARGE SCALE GENOMIC DNA]</scope>
    <source>
        <strain evidence="3 4">NCTC10821</strain>
    </source>
</reference>
<dbReference type="PROSITE" id="PS51257">
    <property type="entry name" value="PROKAR_LIPOPROTEIN"/>
    <property type="match status" value="1"/>
</dbReference>
<dbReference type="RefSeq" id="WP_115280954.1">
    <property type="nucleotide sequence ID" value="NZ_AP022600.1"/>
</dbReference>
<dbReference type="SUPFAM" id="SSF53850">
    <property type="entry name" value="Periplasmic binding protein-like II"/>
    <property type="match status" value="1"/>
</dbReference>
<dbReference type="GO" id="GO:0042597">
    <property type="term" value="C:periplasmic space"/>
    <property type="evidence" value="ECO:0007669"/>
    <property type="project" value="UniProtKB-ARBA"/>
</dbReference>
<dbReference type="GO" id="GO:1904680">
    <property type="term" value="F:peptide transmembrane transporter activity"/>
    <property type="evidence" value="ECO:0007669"/>
    <property type="project" value="TreeGrafter"/>
</dbReference>
<proteinExistence type="predicted"/>
<name>A0A378TNQ6_9MYCO</name>
<evidence type="ECO:0000256" key="1">
    <source>
        <dbReference type="SAM" id="SignalP"/>
    </source>
</evidence>
<protein>
    <submittedName>
        <fullName evidence="3">ABC transporter extracellular solute binding protein</fullName>
        <ecNumber evidence="3">3.1.3.26</ecNumber>
    </submittedName>
</protein>
<accession>A0A378TNQ6</accession>
<dbReference type="InterPro" id="IPR039424">
    <property type="entry name" value="SBP_5"/>
</dbReference>
<dbReference type="InterPro" id="IPR000914">
    <property type="entry name" value="SBP_5_dom"/>
</dbReference>
<dbReference type="PANTHER" id="PTHR30290">
    <property type="entry name" value="PERIPLASMIC BINDING COMPONENT OF ABC TRANSPORTER"/>
    <property type="match status" value="1"/>
</dbReference>
<dbReference type="EC" id="3.1.3.26" evidence="3"/>
<keyword evidence="4" id="KW-1185">Reference proteome</keyword>
<feature type="chain" id="PRO_5038743092" evidence="1">
    <location>
        <begin position="28"/>
        <end position="543"/>
    </location>
</feature>
<keyword evidence="3" id="KW-0378">Hydrolase</keyword>
<dbReference type="PIRSF" id="PIRSF002741">
    <property type="entry name" value="MppA"/>
    <property type="match status" value="1"/>
</dbReference>
<evidence type="ECO:0000313" key="4">
    <source>
        <dbReference type="Proteomes" id="UP000254978"/>
    </source>
</evidence>
<dbReference type="GO" id="GO:0008707">
    <property type="term" value="F:inositol hexakisphosphate 4-phosphatase activity"/>
    <property type="evidence" value="ECO:0007669"/>
    <property type="project" value="UniProtKB-EC"/>
</dbReference>
<dbReference type="OrthoDB" id="9046151at2"/>
<dbReference type="CDD" id="cd08492">
    <property type="entry name" value="PBP2_NikA_DppA_OppA_like_15"/>
    <property type="match status" value="1"/>
</dbReference>
<dbReference type="InterPro" id="IPR030678">
    <property type="entry name" value="Peptide/Ni-bd"/>
</dbReference>
<dbReference type="EMBL" id="UGQT01000001">
    <property type="protein sequence ID" value="STZ62204.1"/>
    <property type="molecule type" value="Genomic_DNA"/>
</dbReference>
<feature type="domain" description="Solute-binding protein family 5" evidence="2">
    <location>
        <begin position="93"/>
        <end position="453"/>
    </location>
</feature>
<dbReference type="Proteomes" id="UP000254978">
    <property type="component" value="Unassembled WGS sequence"/>
</dbReference>
<dbReference type="Gene3D" id="3.40.190.10">
    <property type="entry name" value="Periplasmic binding protein-like II"/>
    <property type="match status" value="1"/>
</dbReference>
<organism evidence="3 4">
    <name type="scientific">Mycolicibacterium tokaiense</name>
    <dbReference type="NCBI Taxonomy" id="39695"/>
    <lineage>
        <taxon>Bacteria</taxon>
        <taxon>Bacillati</taxon>
        <taxon>Actinomycetota</taxon>
        <taxon>Actinomycetes</taxon>
        <taxon>Mycobacteriales</taxon>
        <taxon>Mycobacteriaceae</taxon>
        <taxon>Mycolicibacterium</taxon>
    </lineage>
</organism>
<dbReference type="AlphaFoldDB" id="A0A378TNQ6"/>